<reference evidence="1" key="2">
    <citation type="submission" date="2020-09" db="EMBL/GenBank/DDBJ databases">
        <authorList>
            <person name="Sun Q."/>
            <person name="Ohkuma M."/>
        </authorList>
    </citation>
    <scope>NUCLEOTIDE SEQUENCE</scope>
    <source>
        <strain evidence="1">JCM 4637</strain>
    </source>
</reference>
<proteinExistence type="predicted"/>
<reference evidence="1" key="1">
    <citation type="journal article" date="2014" name="Int. J. Syst. Evol. Microbiol.">
        <title>Complete genome sequence of Corynebacterium casei LMG S-19264T (=DSM 44701T), isolated from a smear-ripened cheese.</title>
        <authorList>
            <consortium name="US DOE Joint Genome Institute (JGI-PGF)"/>
            <person name="Walter F."/>
            <person name="Albersmeier A."/>
            <person name="Kalinowski J."/>
            <person name="Ruckert C."/>
        </authorList>
    </citation>
    <scope>NUCLEOTIDE SEQUENCE</scope>
    <source>
        <strain evidence="1">JCM 4637</strain>
    </source>
</reference>
<comment type="caution">
    <text evidence="1">The sequence shown here is derived from an EMBL/GenBank/DDBJ whole genome shotgun (WGS) entry which is preliminary data.</text>
</comment>
<sequence length="152" mass="16335">MSATGPVEVWVEYRQFYLADPDLGIGLTPTPDAAHDEILAVADDAALVVTGLHTGNIHLSVQSADTDPGPAPGDWEHITEATLTSTTGTLLVHGYEEGPLEDLPNLTPRGPGPYHLRLHNRGRVRAEALDTTGPDEESGEHYFLQIWPSPAP</sequence>
<accession>A0A918X5M8</accession>
<evidence type="ECO:0000313" key="2">
    <source>
        <dbReference type="Proteomes" id="UP000638353"/>
    </source>
</evidence>
<dbReference type="EMBL" id="BMVC01000020">
    <property type="protein sequence ID" value="GHD14001.1"/>
    <property type="molecule type" value="Genomic_DNA"/>
</dbReference>
<organism evidence="1 2">
    <name type="scientific">Streptomyces finlayi</name>
    <dbReference type="NCBI Taxonomy" id="67296"/>
    <lineage>
        <taxon>Bacteria</taxon>
        <taxon>Bacillati</taxon>
        <taxon>Actinomycetota</taxon>
        <taxon>Actinomycetes</taxon>
        <taxon>Kitasatosporales</taxon>
        <taxon>Streptomycetaceae</taxon>
        <taxon>Streptomyces</taxon>
    </lineage>
</organism>
<gene>
    <name evidence="1" type="ORF">GCM10010334_72870</name>
</gene>
<dbReference type="RefSeq" id="WP_189827919.1">
    <property type="nucleotide sequence ID" value="NZ_BMVC01000020.1"/>
</dbReference>
<dbReference type="AlphaFoldDB" id="A0A918X5M8"/>
<evidence type="ECO:0000313" key="1">
    <source>
        <dbReference type="EMBL" id="GHD14001.1"/>
    </source>
</evidence>
<dbReference type="Proteomes" id="UP000638353">
    <property type="component" value="Unassembled WGS sequence"/>
</dbReference>
<protein>
    <submittedName>
        <fullName evidence="1">Uncharacterized protein</fullName>
    </submittedName>
</protein>
<name>A0A918X5M8_9ACTN</name>